<evidence type="ECO:0000313" key="1">
    <source>
        <dbReference type="EMBL" id="VEU36555.1"/>
    </source>
</evidence>
<dbReference type="Proteomes" id="UP000291116">
    <property type="component" value="Unassembled WGS sequence"/>
</dbReference>
<organism evidence="1 2">
    <name type="scientific">Pseudo-nitzschia multistriata</name>
    <dbReference type="NCBI Taxonomy" id="183589"/>
    <lineage>
        <taxon>Eukaryota</taxon>
        <taxon>Sar</taxon>
        <taxon>Stramenopiles</taxon>
        <taxon>Ochrophyta</taxon>
        <taxon>Bacillariophyta</taxon>
        <taxon>Bacillariophyceae</taxon>
        <taxon>Bacillariophycidae</taxon>
        <taxon>Bacillariales</taxon>
        <taxon>Bacillariaceae</taxon>
        <taxon>Pseudo-nitzschia</taxon>
    </lineage>
</organism>
<proteinExistence type="predicted"/>
<reference evidence="1 2" key="1">
    <citation type="submission" date="2019-01" db="EMBL/GenBank/DDBJ databases">
        <authorList>
            <person name="Ferrante I. M."/>
        </authorList>
    </citation>
    <scope>NUCLEOTIDE SEQUENCE [LARGE SCALE GENOMIC DNA]</scope>
    <source>
        <strain evidence="1 2">B856</strain>
    </source>
</reference>
<protein>
    <submittedName>
        <fullName evidence="1">Uncharacterized protein</fullName>
    </submittedName>
</protein>
<gene>
    <name evidence="1" type="ORF">PSNMU_V1.4_AUG-EV-PASAV3_0033160</name>
</gene>
<evidence type="ECO:0000313" key="2">
    <source>
        <dbReference type="Proteomes" id="UP000291116"/>
    </source>
</evidence>
<accession>A0A448Z3I8</accession>
<name>A0A448Z3I8_9STRA</name>
<dbReference type="EMBL" id="CAACVS010000094">
    <property type="protein sequence ID" value="VEU36555.1"/>
    <property type="molecule type" value="Genomic_DNA"/>
</dbReference>
<keyword evidence="2" id="KW-1185">Reference proteome</keyword>
<dbReference type="AlphaFoldDB" id="A0A448Z3I8"/>
<sequence length="70" mass="8534">MADMLLLEILSKLPWMDPMVRSVALVRRRYQPLHTHTRVLQSLKANQHRRLSFDPCLFWDQILYKDQTRR</sequence>